<reference evidence="2" key="1">
    <citation type="journal article" date="2019" name="Int. J. Syst. Evol. Microbiol.">
        <title>The Global Catalogue of Microorganisms (GCM) 10K type strain sequencing project: providing services to taxonomists for standard genome sequencing and annotation.</title>
        <authorList>
            <consortium name="The Broad Institute Genomics Platform"/>
            <consortium name="The Broad Institute Genome Sequencing Center for Infectious Disease"/>
            <person name="Wu L."/>
            <person name="Ma J."/>
        </authorList>
    </citation>
    <scope>NUCLEOTIDE SEQUENCE [LARGE SCALE GENOMIC DNA]</scope>
    <source>
        <strain evidence="2">CCUG 61485</strain>
    </source>
</reference>
<name>A0ABW3Y0H5_9FLAO</name>
<proteinExistence type="predicted"/>
<dbReference type="Proteomes" id="UP001597201">
    <property type="component" value="Unassembled WGS sequence"/>
</dbReference>
<keyword evidence="2" id="KW-1185">Reference proteome</keyword>
<protein>
    <recommendedName>
        <fullName evidence="3">DUF4252 domain-containing protein</fullName>
    </recommendedName>
</protein>
<comment type="caution">
    <text evidence="1">The sequence shown here is derived from an EMBL/GenBank/DDBJ whole genome shotgun (WGS) entry which is preliminary data.</text>
</comment>
<dbReference type="RefSeq" id="WP_377175205.1">
    <property type="nucleotide sequence ID" value="NZ_JBHTMY010000001.1"/>
</dbReference>
<accession>A0ABW3Y0H5</accession>
<dbReference type="EMBL" id="JBHTMY010000001">
    <property type="protein sequence ID" value="MFD1314008.1"/>
    <property type="molecule type" value="Genomic_DNA"/>
</dbReference>
<gene>
    <name evidence="1" type="ORF">ACFQ39_00135</name>
</gene>
<evidence type="ECO:0000313" key="2">
    <source>
        <dbReference type="Proteomes" id="UP001597201"/>
    </source>
</evidence>
<evidence type="ECO:0008006" key="3">
    <source>
        <dbReference type="Google" id="ProtNLM"/>
    </source>
</evidence>
<evidence type="ECO:0000313" key="1">
    <source>
        <dbReference type="EMBL" id="MFD1314008.1"/>
    </source>
</evidence>
<sequence>MMKRFILNQNFVGILLLTAVVLCNTSCSKDDDNDKKIAESMLESLDKTKWVFDGIGFPAIYLKFNDTNTDFIELWAAIAEMECYIYGSSEDDNTLQIIENSKTKLVIKATESSEYYSLMIITYVGDKLNIKDEYYVNGVLDDTDVLVFNKTSVNLDNLNLCDLGFEFKSPLVKQSFSN</sequence>
<organism evidence="1 2">
    <name type="scientific">Namhaeicola litoreus</name>
    <dbReference type="NCBI Taxonomy" id="1052145"/>
    <lineage>
        <taxon>Bacteria</taxon>
        <taxon>Pseudomonadati</taxon>
        <taxon>Bacteroidota</taxon>
        <taxon>Flavobacteriia</taxon>
        <taxon>Flavobacteriales</taxon>
        <taxon>Flavobacteriaceae</taxon>
        <taxon>Namhaeicola</taxon>
    </lineage>
</organism>